<organism evidence="1 2">
    <name type="scientific">Strigamia maritima</name>
    <name type="common">European centipede</name>
    <name type="synonym">Geophilus maritimus</name>
    <dbReference type="NCBI Taxonomy" id="126957"/>
    <lineage>
        <taxon>Eukaryota</taxon>
        <taxon>Metazoa</taxon>
        <taxon>Ecdysozoa</taxon>
        <taxon>Arthropoda</taxon>
        <taxon>Myriapoda</taxon>
        <taxon>Chilopoda</taxon>
        <taxon>Pleurostigmophora</taxon>
        <taxon>Geophilomorpha</taxon>
        <taxon>Linotaeniidae</taxon>
        <taxon>Strigamia</taxon>
    </lineage>
</organism>
<dbReference type="HOGENOM" id="CLU_864131_0_0_1"/>
<proteinExistence type="predicted"/>
<protein>
    <submittedName>
        <fullName evidence="1">Uncharacterized protein</fullName>
    </submittedName>
</protein>
<evidence type="ECO:0000313" key="2">
    <source>
        <dbReference type="Proteomes" id="UP000014500"/>
    </source>
</evidence>
<reference evidence="1" key="2">
    <citation type="submission" date="2015-02" db="UniProtKB">
        <authorList>
            <consortium name="EnsemblMetazoa"/>
        </authorList>
    </citation>
    <scope>IDENTIFICATION</scope>
</reference>
<accession>T1J2Z0</accession>
<name>T1J2Z0_STRMM</name>
<dbReference type="EMBL" id="JH431814">
    <property type="status" value="NOT_ANNOTATED_CDS"/>
    <property type="molecule type" value="Genomic_DNA"/>
</dbReference>
<dbReference type="AlphaFoldDB" id="T1J2Z0"/>
<keyword evidence="2" id="KW-1185">Reference proteome</keyword>
<evidence type="ECO:0000313" key="1">
    <source>
        <dbReference type="EnsemblMetazoa" id="SMAR007944-PA"/>
    </source>
</evidence>
<dbReference type="EnsemblMetazoa" id="SMAR007944-RA">
    <property type="protein sequence ID" value="SMAR007944-PA"/>
    <property type="gene ID" value="SMAR007944"/>
</dbReference>
<sequence length="322" mass="37075">MAASEDPQFDRESSCHLLNCGTNNSHLLQLELGQAWNLSTRNLIWQPRHNYSMSHDMLKILMNSCKIVIPSEIKDEMKKGVSVWDLALAYHYKHNAHHNYSTTDDQVAQEIALDFFSSALVSCPLTGEYITRGRVKRAANGIKTWPNYVKSTKQVKDAVLLVEKVLFEDYLVEAGTVEEEIPSKPYNYEESKNRHISPGLLETFKSVFGCSSLGDEHVLESDLMIKLLHYFGYCVDNDVAGQTWMYALFVLFTNSELGKWVVEVYNHKMLVEDFHKMVVNRQIDNYVVSDEIASSHDNDKYIPFQLIAYTLKWYYNNTGVFE</sequence>
<reference evidence="2" key="1">
    <citation type="submission" date="2011-05" db="EMBL/GenBank/DDBJ databases">
        <authorList>
            <person name="Richards S.R."/>
            <person name="Qu J."/>
            <person name="Jiang H."/>
            <person name="Jhangiani S.N."/>
            <person name="Agravi P."/>
            <person name="Goodspeed R."/>
            <person name="Gross S."/>
            <person name="Mandapat C."/>
            <person name="Jackson L."/>
            <person name="Mathew T."/>
            <person name="Pu L."/>
            <person name="Thornton R."/>
            <person name="Saada N."/>
            <person name="Wilczek-Boney K.B."/>
            <person name="Lee S."/>
            <person name="Kovar C."/>
            <person name="Wu Y."/>
            <person name="Scherer S.E."/>
            <person name="Worley K.C."/>
            <person name="Muzny D.M."/>
            <person name="Gibbs R."/>
        </authorList>
    </citation>
    <scope>NUCLEOTIDE SEQUENCE</scope>
    <source>
        <strain evidence="2">Brora</strain>
    </source>
</reference>
<dbReference type="Proteomes" id="UP000014500">
    <property type="component" value="Unassembled WGS sequence"/>
</dbReference>